<gene>
    <name evidence="1" type="ORF">Pan216_50330</name>
</gene>
<dbReference type="InterPro" id="IPR017850">
    <property type="entry name" value="Alkaline_phosphatase_core_sf"/>
</dbReference>
<name>A0A518BAY4_9BACT</name>
<dbReference type="RefSeq" id="WP_419192923.1">
    <property type="nucleotide sequence ID" value="NZ_CP036279.1"/>
</dbReference>
<sequence length="446" mass="48705">MERKIRGTWMDDPAHFRRRSRRDFMYVGLLGGLGLTLPEFLRMEAMAAGTDLAAKGSAPAKSVIHIYLPGGAAQQETFDPKPHAPVEYRGDLKSIETAIPGVRFNQYLPHTAKIANKITVCRGMSHSEAAHERGTSNMFTGYRPSPALEYPCMGSVVSHELGAQKGLPPYVAIPNMPQSAPKNGYLSSAYGPFSVGSDPASNSFKVRDLNLPGGIDDSRFTRRRNLLDAVDAHFTGSKPADNVGAMSSFYEHAYNLVGSVQAREAFNINAEPDAVRDRYGRNQAGQRMLLARRLIEAGTRFVSLTYGGWDMHGRIRDGIARTVPPLDQAFATLILDLEERGLLDSTLVMISSEFGRTPKINKDAGRDHWPKVFSVVLAGGGIRKGCIFGESDAIAAEPDHDSLSVEDLAMTVYNRMGIDASKELMAPGDRPIEIVKDGKVVDELIV</sequence>
<accession>A0A518BAY4</accession>
<proteinExistence type="predicted"/>
<evidence type="ECO:0000313" key="1">
    <source>
        <dbReference type="EMBL" id="QDU64144.1"/>
    </source>
</evidence>
<dbReference type="EMBL" id="CP036279">
    <property type="protein sequence ID" value="QDU64144.1"/>
    <property type="molecule type" value="Genomic_DNA"/>
</dbReference>
<dbReference type="Pfam" id="PF07394">
    <property type="entry name" value="DUF1501"/>
    <property type="match status" value="1"/>
</dbReference>
<keyword evidence="2" id="KW-1185">Reference proteome</keyword>
<organism evidence="1 2">
    <name type="scientific">Kolteria novifilia</name>
    <dbReference type="NCBI Taxonomy" id="2527975"/>
    <lineage>
        <taxon>Bacteria</taxon>
        <taxon>Pseudomonadati</taxon>
        <taxon>Planctomycetota</taxon>
        <taxon>Planctomycetia</taxon>
        <taxon>Kolteriales</taxon>
        <taxon>Kolteriaceae</taxon>
        <taxon>Kolteria</taxon>
    </lineage>
</organism>
<dbReference type="PANTHER" id="PTHR43737">
    <property type="entry name" value="BLL7424 PROTEIN"/>
    <property type="match status" value="1"/>
</dbReference>
<dbReference type="KEGG" id="knv:Pan216_50330"/>
<evidence type="ECO:0000313" key="2">
    <source>
        <dbReference type="Proteomes" id="UP000317093"/>
    </source>
</evidence>
<dbReference type="InterPro" id="IPR010869">
    <property type="entry name" value="DUF1501"/>
</dbReference>
<reference evidence="1 2" key="1">
    <citation type="submission" date="2019-02" db="EMBL/GenBank/DDBJ databases">
        <title>Deep-cultivation of Planctomycetes and their phenomic and genomic characterization uncovers novel biology.</title>
        <authorList>
            <person name="Wiegand S."/>
            <person name="Jogler M."/>
            <person name="Boedeker C."/>
            <person name="Pinto D."/>
            <person name="Vollmers J."/>
            <person name="Rivas-Marin E."/>
            <person name="Kohn T."/>
            <person name="Peeters S.H."/>
            <person name="Heuer A."/>
            <person name="Rast P."/>
            <person name="Oberbeckmann S."/>
            <person name="Bunk B."/>
            <person name="Jeske O."/>
            <person name="Meyerdierks A."/>
            <person name="Storesund J.E."/>
            <person name="Kallscheuer N."/>
            <person name="Luecker S."/>
            <person name="Lage O.M."/>
            <person name="Pohl T."/>
            <person name="Merkel B.J."/>
            <person name="Hornburger P."/>
            <person name="Mueller R.-W."/>
            <person name="Bruemmer F."/>
            <person name="Labrenz M."/>
            <person name="Spormann A.M."/>
            <person name="Op den Camp H."/>
            <person name="Overmann J."/>
            <person name="Amann R."/>
            <person name="Jetten M.S.M."/>
            <person name="Mascher T."/>
            <person name="Medema M.H."/>
            <person name="Devos D.P."/>
            <person name="Kaster A.-K."/>
            <person name="Ovreas L."/>
            <person name="Rohde M."/>
            <person name="Galperin M.Y."/>
            <person name="Jogler C."/>
        </authorList>
    </citation>
    <scope>NUCLEOTIDE SEQUENCE [LARGE SCALE GENOMIC DNA]</scope>
    <source>
        <strain evidence="1 2">Pan216</strain>
    </source>
</reference>
<evidence type="ECO:0008006" key="3">
    <source>
        <dbReference type="Google" id="ProtNLM"/>
    </source>
</evidence>
<dbReference type="Proteomes" id="UP000317093">
    <property type="component" value="Chromosome"/>
</dbReference>
<dbReference type="PANTHER" id="PTHR43737:SF1">
    <property type="entry name" value="DUF1501 DOMAIN-CONTAINING PROTEIN"/>
    <property type="match status" value="1"/>
</dbReference>
<dbReference type="SUPFAM" id="SSF53649">
    <property type="entry name" value="Alkaline phosphatase-like"/>
    <property type="match status" value="1"/>
</dbReference>
<dbReference type="AlphaFoldDB" id="A0A518BAY4"/>
<protein>
    <recommendedName>
        <fullName evidence="3">Sulfatase</fullName>
    </recommendedName>
</protein>